<evidence type="ECO:0000313" key="10">
    <source>
        <dbReference type="Proteomes" id="UP001463665"/>
    </source>
</evidence>
<dbReference type="PRINTS" id="PR01837">
    <property type="entry name" value="MGTCSAPBPROT"/>
</dbReference>
<protein>
    <submittedName>
        <fullName evidence="9">MgtC/SapB family protein</fullName>
    </submittedName>
</protein>
<feature type="domain" description="MgtC/SapB/SrpB/YhiD N-terminal" evidence="8">
    <location>
        <begin position="16"/>
        <end position="135"/>
    </location>
</feature>
<dbReference type="PANTHER" id="PTHR33778">
    <property type="entry name" value="PROTEIN MGTC"/>
    <property type="match status" value="1"/>
</dbReference>
<feature type="transmembrane region" description="Helical" evidence="7">
    <location>
        <begin position="41"/>
        <end position="61"/>
    </location>
</feature>
<evidence type="ECO:0000256" key="6">
    <source>
        <dbReference type="ARBA" id="ARBA00023136"/>
    </source>
</evidence>
<feature type="transmembrane region" description="Helical" evidence="7">
    <location>
        <begin position="12"/>
        <end position="29"/>
    </location>
</feature>
<dbReference type="InterPro" id="IPR049177">
    <property type="entry name" value="MgtC_SapB_SrpB_YhiD_N"/>
</dbReference>
<organism evidence="9 10">
    <name type="scientific">Chryseobacterium endophyticum</name>
    <dbReference type="NCBI Taxonomy" id="1854762"/>
    <lineage>
        <taxon>Bacteria</taxon>
        <taxon>Pseudomonadati</taxon>
        <taxon>Bacteroidota</taxon>
        <taxon>Flavobacteriia</taxon>
        <taxon>Flavobacteriales</taxon>
        <taxon>Weeksellaceae</taxon>
        <taxon>Chryseobacterium group</taxon>
        <taxon>Chryseobacterium</taxon>
    </lineage>
</organism>
<evidence type="ECO:0000259" key="8">
    <source>
        <dbReference type="Pfam" id="PF02308"/>
    </source>
</evidence>
<keyword evidence="5 7" id="KW-1133">Transmembrane helix</keyword>
<evidence type="ECO:0000256" key="7">
    <source>
        <dbReference type="SAM" id="Phobius"/>
    </source>
</evidence>
<keyword evidence="10" id="KW-1185">Reference proteome</keyword>
<keyword evidence="6 7" id="KW-0472">Membrane</keyword>
<evidence type="ECO:0000313" key="9">
    <source>
        <dbReference type="EMBL" id="XAO76349.1"/>
    </source>
</evidence>
<reference evidence="9 10" key="1">
    <citation type="submission" date="2024-04" db="EMBL/GenBank/DDBJ databases">
        <title>Genome sequencing and assembly of rice foliar adapted Chryseobacterium endophyticum OsEnb-ALM-A6.</title>
        <authorList>
            <person name="Kumar S."/>
            <person name="Javed M."/>
            <person name="Chouhan V."/>
            <person name="Charishma K."/>
            <person name="Patel A."/>
            <person name="Kumar M."/>
            <person name="Sahu K.P."/>
            <person name="Kumar A."/>
        </authorList>
    </citation>
    <scope>NUCLEOTIDE SEQUENCE [LARGE SCALE GENOMIC DNA]</scope>
    <source>
        <strain evidence="9 10">OsEnb-ALM-A6</strain>
    </source>
</reference>
<dbReference type="AlphaFoldDB" id="A0AAU6WUU9"/>
<dbReference type="RefSeq" id="WP_294223344.1">
    <property type="nucleotide sequence ID" value="NZ_CP154834.1"/>
</dbReference>
<name>A0AAU6WUU9_9FLAO</name>
<keyword evidence="3" id="KW-1003">Cell membrane</keyword>
<evidence type="ECO:0000256" key="5">
    <source>
        <dbReference type="ARBA" id="ARBA00022989"/>
    </source>
</evidence>
<dbReference type="Pfam" id="PF02308">
    <property type="entry name" value="MgtC"/>
    <property type="match status" value="1"/>
</dbReference>
<gene>
    <name evidence="9" type="ORF">AAFP95_11645</name>
</gene>
<dbReference type="GO" id="GO:0005886">
    <property type="term" value="C:plasma membrane"/>
    <property type="evidence" value="ECO:0007669"/>
    <property type="project" value="UniProtKB-SubCell"/>
</dbReference>
<dbReference type="PANTHER" id="PTHR33778:SF1">
    <property type="entry name" value="MAGNESIUM TRANSPORTER YHID-RELATED"/>
    <property type="match status" value="1"/>
</dbReference>
<sequence length="214" mass="23901">MKIIGTWTTGNDLLLIVISVIIGLLIGAEREYRNKSAGLRTFILISFGSCLFTILSLKIGIANPDRLAANIVTGIGFLGAGVIFKDDNKIGGITTATTIWATASLGMCIGSGHIYLALLGVALVLLILTFLSYFQDFIDNRHKIREYSITTLDQNDLEYCETLFNRYSLKFSLVRQRYDANGFSTTWKIMGNINSHQQLINQMMNDTRIHAYQF</sequence>
<dbReference type="InterPro" id="IPR003416">
    <property type="entry name" value="MgtC/SapB/SrpB/YhiD_fam"/>
</dbReference>
<comment type="subcellular location">
    <subcellularLocation>
        <location evidence="1">Cell membrane</location>
        <topology evidence="1">Multi-pass membrane protein</topology>
    </subcellularLocation>
</comment>
<feature type="transmembrane region" description="Helical" evidence="7">
    <location>
        <begin position="115"/>
        <end position="134"/>
    </location>
</feature>
<proteinExistence type="inferred from homology"/>
<accession>A0AAU6WUU9</accession>
<evidence type="ECO:0000256" key="3">
    <source>
        <dbReference type="ARBA" id="ARBA00022475"/>
    </source>
</evidence>
<keyword evidence="4 7" id="KW-0812">Transmembrane</keyword>
<comment type="similarity">
    <text evidence="2">Belongs to the MgtC/SapB family.</text>
</comment>
<feature type="transmembrane region" description="Helical" evidence="7">
    <location>
        <begin position="67"/>
        <end position="84"/>
    </location>
</feature>
<evidence type="ECO:0000256" key="2">
    <source>
        <dbReference type="ARBA" id="ARBA00009298"/>
    </source>
</evidence>
<evidence type="ECO:0000256" key="4">
    <source>
        <dbReference type="ARBA" id="ARBA00022692"/>
    </source>
</evidence>
<dbReference type="EMBL" id="CP154834">
    <property type="protein sequence ID" value="XAO76349.1"/>
    <property type="molecule type" value="Genomic_DNA"/>
</dbReference>
<dbReference type="Proteomes" id="UP001463665">
    <property type="component" value="Chromosome"/>
</dbReference>
<evidence type="ECO:0000256" key="1">
    <source>
        <dbReference type="ARBA" id="ARBA00004651"/>
    </source>
</evidence>